<evidence type="ECO:0000256" key="1">
    <source>
        <dbReference type="SAM" id="Phobius"/>
    </source>
</evidence>
<dbReference type="KEGG" id="cpip:CJF12_09455"/>
<dbReference type="STRING" id="558152.IQ37_13255"/>
<dbReference type="OrthoDB" id="666176at2"/>
<accession>A0A086B603</accession>
<gene>
    <name evidence="2" type="ORF">IQ37_13255</name>
</gene>
<feature type="transmembrane region" description="Helical" evidence="1">
    <location>
        <begin position="16"/>
        <end position="35"/>
    </location>
</feature>
<proteinExistence type="predicted"/>
<dbReference type="eggNOG" id="ENOG503180H">
    <property type="taxonomic scope" value="Bacteria"/>
</dbReference>
<dbReference type="InterPro" id="IPR039449">
    <property type="entry name" value="TssO"/>
</dbReference>
<evidence type="ECO:0000313" key="2">
    <source>
        <dbReference type="EMBL" id="KFF24367.1"/>
    </source>
</evidence>
<dbReference type="RefSeq" id="WP_034685818.1">
    <property type="nucleotide sequence ID" value="NZ_CP023049.2"/>
</dbReference>
<sequence length="173" mass="20353">MQGQVTLSKKEKQYQFFYLILMLLAAIIFLGIIFLKRFKSPFSDEDILSIQKLEEKAKFDQQQKLTQRLVDSTFVQIQKLTNETTEPFVENTIQTGINDINGSFGVDIIDIRKDAYPQIAHFYKMYFEDKQIISSTTEDIKLFEKKYQECMIGLKEKRDRVSQRANALKDRTQ</sequence>
<comment type="caution">
    <text evidence="2">The sequence shown here is derived from an EMBL/GenBank/DDBJ whole genome shotgun (WGS) entry which is preliminary data.</text>
</comment>
<dbReference type="AlphaFoldDB" id="A0A086B603"/>
<dbReference type="Proteomes" id="UP000028709">
    <property type="component" value="Unassembled WGS sequence"/>
</dbReference>
<keyword evidence="1" id="KW-0472">Membrane</keyword>
<dbReference type="Pfam" id="PF17561">
    <property type="entry name" value="TssO"/>
    <property type="match status" value="1"/>
</dbReference>
<reference evidence="2 3" key="1">
    <citation type="submission" date="2014-07" db="EMBL/GenBank/DDBJ databases">
        <title>Genome of Chryseobacterium piperi CTM.</title>
        <authorList>
            <person name="Pipes S.E."/>
            <person name="Stropko S.J."/>
            <person name="Newman J.D."/>
        </authorList>
    </citation>
    <scope>NUCLEOTIDE SEQUENCE [LARGE SCALE GENOMIC DNA]</scope>
    <source>
        <strain evidence="2 3">CTM</strain>
    </source>
</reference>
<name>A0A086B603_9FLAO</name>
<dbReference type="EMBL" id="JPRJ01000026">
    <property type="protein sequence ID" value="KFF24367.1"/>
    <property type="molecule type" value="Genomic_DNA"/>
</dbReference>
<keyword evidence="1" id="KW-0812">Transmembrane</keyword>
<protein>
    <submittedName>
        <fullName evidence="2">Uncharacterized protein</fullName>
    </submittedName>
</protein>
<keyword evidence="1" id="KW-1133">Transmembrane helix</keyword>
<keyword evidence="3" id="KW-1185">Reference proteome</keyword>
<organism evidence="2 3">
    <name type="scientific">Chryseobacterium piperi</name>
    <dbReference type="NCBI Taxonomy" id="558152"/>
    <lineage>
        <taxon>Bacteria</taxon>
        <taxon>Pseudomonadati</taxon>
        <taxon>Bacteroidota</taxon>
        <taxon>Flavobacteriia</taxon>
        <taxon>Flavobacteriales</taxon>
        <taxon>Weeksellaceae</taxon>
        <taxon>Chryseobacterium group</taxon>
        <taxon>Chryseobacterium</taxon>
    </lineage>
</organism>
<evidence type="ECO:0000313" key="3">
    <source>
        <dbReference type="Proteomes" id="UP000028709"/>
    </source>
</evidence>